<dbReference type="EMBL" id="OZ019905">
    <property type="protein sequence ID" value="CAK9202898.1"/>
    <property type="molecule type" value="Genomic_DNA"/>
</dbReference>
<name>A0ABP0TR25_9BRYO</name>
<sequence>MHFTQLSSTALARSGPRGPVLDDYSLTSWMRNTWSTLHLSPLRVTCLRCRCWTPTSQPCLPRKRDLHG</sequence>
<evidence type="ECO:0000313" key="2">
    <source>
        <dbReference type="Proteomes" id="UP001497512"/>
    </source>
</evidence>
<accession>A0ABP0TR25</accession>
<reference evidence="1" key="1">
    <citation type="submission" date="2024-02" db="EMBL/GenBank/DDBJ databases">
        <authorList>
            <consortium name="ELIXIR-Norway"/>
            <consortium name="Elixir Norway"/>
        </authorList>
    </citation>
    <scope>NUCLEOTIDE SEQUENCE</scope>
</reference>
<gene>
    <name evidence="1" type="ORF">CSSPTR1EN2_LOCUS6637</name>
</gene>
<organism evidence="1 2">
    <name type="scientific">Sphagnum troendelagicum</name>
    <dbReference type="NCBI Taxonomy" id="128251"/>
    <lineage>
        <taxon>Eukaryota</taxon>
        <taxon>Viridiplantae</taxon>
        <taxon>Streptophyta</taxon>
        <taxon>Embryophyta</taxon>
        <taxon>Bryophyta</taxon>
        <taxon>Sphagnophytina</taxon>
        <taxon>Sphagnopsida</taxon>
        <taxon>Sphagnales</taxon>
        <taxon>Sphagnaceae</taxon>
        <taxon>Sphagnum</taxon>
    </lineage>
</organism>
<evidence type="ECO:0000313" key="1">
    <source>
        <dbReference type="EMBL" id="CAK9202898.1"/>
    </source>
</evidence>
<protein>
    <submittedName>
        <fullName evidence="1">Uncharacterized protein</fullName>
    </submittedName>
</protein>
<proteinExistence type="predicted"/>
<keyword evidence="2" id="KW-1185">Reference proteome</keyword>
<dbReference type="Proteomes" id="UP001497512">
    <property type="component" value="Chromosome 13"/>
</dbReference>